<sequence>MPNPLPQAFLNQIKQTAQDSVETVKQTVDSGMEQIGLQTRPLSQAKLLFPDQYGQPTDGLPQKEKNDFKRMVEIGQLQKKLNAEIANAQQQRTKELQQRREPPKQTPQIKEMTPTIETSAPQKGKPGANNRKVEAAKKQSQPETSGQRQSG</sequence>
<reference evidence="3" key="1">
    <citation type="submission" date="2017-09" db="EMBL/GenBank/DDBJ databases">
        <title>Depth-based differentiation of microbial function through sediment-hosted aquifers and enrichment of novel symbionts in the deep terrestrial subsurface.</title>
        <authorList>
            <person name="Probst A.J."/>
            <person name="Ladd B."/>
            <person name="Jarett J.K."/>
            <person name="Geller-Mcgrath D.E."/>
            <person name="Sieber C.M.K."/>
            <person name="Emerson J.B."/>
            <person name="Anantharaman K."/>
            <person name="Thomas B.C."/>
            <person name="Malmstrom R."/>
            <person name="Stieglmeier M."/>
            <person name="Klingl A."/>
            <person name="Woyke T."/>
            <person name="Ryan C.M."/>
            <person name="Banfield J.F."/>
        </authorList>
    </citation>
    <scope>NUCLEOTIDE SEQUENCE [LARGE SCALE GENOMIC DNA]</scope>
</reference>
<evidence type="ECO:0000313" key="2">
    <source>
        <dbReference type="EMBL" id="PIU03272.1"/>
    </source>
</evidence>
<evidence type="ECO:0000256" key="1">
    <source>
        <dbReference type="SAM" id="MobiDB-lite"/>
    </source>
</evidence>
<feature type="region of interest" description="Disordered" evidence="1">
    <location>
        <begin position="85"/>
        <end position="151"/>
    </location>
</feature>
<dbReference type="EMBL" id="PEYO01000019">
    <property type="protein sequence ID" value="PIU03272.1"/>
    <property type="molecule type" value="Genomic_DNA"/>
</dbReference>
<feature type="compositionally biased region" description="Polar residues" evidence="1">
    <location>
        <begin position="138"/>
        <end position="151"/>
    </location>
</feature>
<proteinExistence type="predicted"/>
<dbReference type="Proteomes" id="UP000228996">
    <property type="component" value="Unassembled WGS sequence"/>
</dbReference>
<protein>
    <submittedName>
        <fullName evidence="2">Uncharacterized protein</fullName>
    </submittedName>
</protein>
<evidence type="ECO:0000313" key="3">
    <source>
        <dbReference type="Proteomes" id="UP000228996"/>
    </source>
</evidence>
<dbReference type="AlphaFoldDB" id="A0A2M6XC81"/>
<name>A0A2M6XC81_9BACT</name>
<comment type="caution">
    <text evidence="2">The sequence shown here is derived from an EMBL/GenBank/DDBJ whole genome shotgun (WGS) entry which is preliminary data.</text>
</comment>
<feature type="compositionally biased region" description="Basic and acidic residues" evidence="1">
    <location>
        <begin position="92"/>
        <end position="103"/>
    </location>
</feature>
<gene>
    <name evidence="2" type="ORF">COT44_04050</name>
</gene>
<accession>A0A2M6XC81</accession>
<organism evidence="2 3">
    <name type="scientific">Candidatus Shapirobacteria bacterium CG08_land_8_20_14_0_20_39_18</name>
    <dbReference type="NCBI Taxonomy" id="1974883"/>
    <lineage>
        <taxon>Bacteria</taxon>
        <taxon>Candidatus Shapironibacteriota</taxon>
    </lineage>
</organism>